<dbReference type="InterPro" id="IPR014748">
    <property type="entry name" value="Enoyl-CoA_hydra_C"/>
</dbReference>
<organism evidence="4 5">
    <name type="scientific">Polyangium mundeleinium</name>
    <dbReference type="NCBI Taxonomy" id="2995306"/>
    <lineage>
        <taxon>Bacteria</taxon>
        <taxon>Pseudomonadati</taxon>
        <taxon>Myxococcota</taxon>
        <taxon>Polyangia</taxon>
        <taxon>Polyangiales</taxon>
        <taxon>Polyangiaceae</taxon>
        <taxon>Polyangium</taxon>
    </lineage>
</organism>
<dbReference type="PANTHER" id="PTHR11941">
    <property type="entry name" value="ENOYL-COA HYDRATASE-RELATED"/>
    <property type="match status" value="1"/>
</dbReference>
<name>A0ABT5EEM8_9BACT</name>
<dbReference type="Gene3D" id="1.10.12.10">
    <property type="entry name" value="Lyase 2-enoyl-coa Hydratase, Chain A, domain 2"/>
    <property type="match status" value="1"/>
</dbReference>
<comment type="caution">
    <text evidence="4">The sequence shown here is derived from an EMBL/GenBank/DDBJ whole genome shotgun (WGS) entry which is preliminary data.</text>
</comment>
<keyword evidence="2" id="KW-0456">Lyase</keyword>
<dbReference type="PROSITE" id="PS00166">
    <property type="entry name" value="ENOYL_COA_HYDRATASE"/>
    <property type="match status" value="1"/>
</dbReference>
<dbReference type="InterPro" id="IPR018376">
    <property type="entry name" value="Enoyl-CoA_hyd/isom_CS"/>
</dbReference>
<sequence>MTDTDLVLVERTGPIATLTINRPTKMNALNAHLVAELARAFEALAASADGEDAVRAAILTGAGKAFVAGADIGEMAEMTPVAAKRFADAGQRLCHRIEALPFPVIAAVNGFALGGGCELALACDFIYAAEGAKLGLPEVTLGVMPGFGGTQRLLRRVGAARARELVYTGDMVSAEQALVMGLVNAVHPAAELVLKARETAQKIASRGPLAVAAAKRVMLHGEGVDLASACEHEAQAFAGLFGSEDQREGMKAFLGKTKPSFLGR</sequence>
<evidence type="ECO:0000256" key="1">
    <source>
        <dbReference type="ARBA" id="ARBA00005254"/>
    </source>
</evidence>
<dbReference type="PANTHER" id="PTHR11941:SF54">
    <property type="entry name" value="ENOYL-COA HYDRATASE, MITOCHONDRIAL"/>
    <property type="match status" value="1"/>
</dbReference>
<gene>
    <name evidence="4" type="ORF">POL67_02840</name>
</gene>
<dbReference type="InterPro" id="IPR029045">
    <property type="entry name" value="ClpP/crotonase-like_dom_sf"/>
</dbReference>
<protein>
    <submittedName>
        <fullName evidence="4">Enoyl-CoA hydratase-related protein</fullName>
    </submittedName>
</protein>
<dbReference type="RefSeq" id="WP_271915302.1">
    <property type="nucleotide sequence ID" value="NZ_JAQNDO010000001.1"/>
</dbReference>
<keyword evidence="5" id="KW-1185">Reference proteome</keyword>
<evidence type="ECO:0000256" key="3">
    <source>
        <dbReference type="RuleBase" id="RU003707"/>
    </source>
</evidence>
<dbReference type="EMBL" id="JAQNDO010000001">
    <property type="protein sequence ID" value="MDC0740266.1"/>
    <property type="molecule type" value="Genomic_DNA"/>
</dbReference>
<reference evidence="4 5" key="1">
    <citation type="submission" date="2022-11" db="EMBL/GenBank/DDBJ databases">
        <title>Minimal conservation of predation-associated metabolite biosynthetic gene clusters underscores biosynthetic potential of Myxococcota including descriptions for ten novel species: Archangium lansinium sp. nov., Myxococcus landrumus sp. nov., Nannocystis bai.</title>
        <authorList>
            <person name="Ahearne A."/>
            <person name="Stevens C."/>
            <person name="Dowd S."/>
        </authorList>
    </citation>
    <scope>NUCLEOTIDE SEQUENCE [LARGE SCALE GENOMIC DNA]</scope>
    <source>
        <strain evidence="4 5">RJM3</strain>
    </source>
</reference>
<evidence type="ECO:0000313" key="4">
    <source>
        <dbReference type="EMBL" id="MDC0740266.1"/>
    </source>
</evidence>
<dbReference type="InterPro" id="IPR001753">
    <property type="entry name" value="Enoyl-CoA_hydra/iso"/>
</dbReference>
<evidence type="ECO:0000313" key="5">
    <source>
        <dbReference type="Proteomes" id="UP001221411"/>
    </source>
</evidence>
<proteinExistence type="inferred from homology"/>
<dbReference type="SUPFAM" id="SSF52096">
    <property type="entry name" value="ClpP/crotonase"/>
    <property type="match status" value="1"/>
</dbReference>
<evidence type="ECO:0000256" key="2">
    <source>
        <dbReference type="ARBA" id="ARBA00023239"/>
    </source>
</evidence>
<dbReference type="Gene3D" id="3.90.226.10">
    <property type="entry name" value="2-enoyl-CoA Hydratase, Chain A, domain 1"/>
    <property type="match status" value="1"/>
</dbReference>
<accession>A0ABT5EEM8</accession>
<dbReference type="Pfam" id="PF00378">
    <property type="entry name" value="ECH_1"/>
    <property type="match status" value="1"/>
</dbReference>
<comment type="similarity">
    <text evidence="1 3">Belongs to the enoyl-CoA hydratase/isomerase family.</text>
</comment>
<dbReference type="Proteomes" id="UP001221411">
    <property type="component" value="Unassembled WGS sequence"/>
</dbReference>
<dbReference type="CDD" id="cd06558">
    <property type="entry name" value="crotonase-like"/>
    <property type="match status" value="1"/>
</dbReference>